<comment type="similarity">
    <text evidence="4">Belongs to the class-I pyridoxal-phosphate-dependent aminotransferase family.</text>
</comment>
<organism evidence="6 7">
    <name type="scientific">Armatimonas rosea</name>
    <dbReference type="NCBI Taxonomy" id="685828"/>
    <lineage>
        <taxon>Bacteria</taxon>
        <taxon>Bacillati</taxon>
        <taxon>Armatimonadota</taxon>
        <taxon>Armatimonadia</taxon>
        <taxon>Armatimonadales</taxon>
        <taxon>Armatimonadaceae</taxon>
        <taxon>Armatimonas</taxon>
    </lineage>
</organism>
<gene>
    <name evidence="6" type="ORF">HNQ39_004431</name>
</gene>
<evidence type="ECO:0000313" key="6">
    <source>
        <dbReference type="EMBL" id="MBB6052610.1"/>
    </source>
</evidence>
<dbReference type="InterPro" id="IPR015424">
    <property type="entry name" value="PyrdxlP-dep_Trfase"/>
</dbReference>
<dbReference type="Pfam" id="PF00155">
    <property type="entry name" value="Aminotran_1_2"/>
    <property type="match status" value="1"/>
</dbReference>
<dbReference type="InterPro" id="IPR015421">
    <property type="entry name" value="PyrdxlP-dep_Trfase_major"/>
</dbReference>
<evidence type="ECO:0000259" key="5">
    <source>
        <dbReference type="Pfam" id="PF00155"/>
    </source>
</evidence>
<accession>A0A7W9STL3</accession>
<evidence type="ECO:0000256" key="2">
    <source>
        <dbReference type="ARBA" id="ARBA00022576"/>
    </source>
</evidence>
<dbReference type="InterPro" id="IPR050881">
    <property type="entry name" value="LL-DAP_aminotransferase"/>
</dbReference>
<evidence type="ECO:0000313" key="7">
    <source>
        <dbReference type="Proteomes" id="UP000520814"/>
    </source>
</evidence>
<dbReference type="InterPro" id="IPR015422">
    <property type="entry name" value="PyrdxlP-dep_Trfase_small"/>
</dbReference>
<dbReference type="Gene3D" id="3.90.1150.10">
    <property type="entry name" value="Aspartate Aminotransferase, domain 1"/>
    <property type="match status" value="1"/>
</dbReference>
<dbReference type="PANTHER" id="PTHR42832">
    <property type="entry name" value="AMINO ACID AMINOTRANSFERASE"/>
    <property type="match status" value="1"/>
</dbReference>
<dbReference type="AlphaFoldDB" id="A0A7W9STL3"/>
<dbReference type="GO" id="GO:0008483">
    <property type="term" value="F:transaminase activity"/>
    <property type="evidence" value="ECO:0007669"/>
    <property type="project" value="UniProtKB-KW"/>
</dbReference>
<comment type="cofactor">
    <cofactor evidence="1 4">
        <name>pyridoxal 5'-phosphate</name>
        <dbReference type="ChEBI" id="CHEBI:597326"/>
    </cofactor>
</comment>
<keyword evidence="3 4" id="KW-0808">Transferase</keyword>
<proteinExistence type="inferred from homology"/>
<reference evidence="6 7" key="1">
    <citation type="submission" date="2020-08" db="EMBL/GenBank/DDBJ databases">
        <title>Genomic Encyclopedia of Type Strains, Phase IV (KMG-IV): sequencing the most valuable type-strain genomes for metagenomic binning, comparative biology and taxonomic classification.</title>
        <authorList>
            <person name="Goeker M."/>
        </authorList>
    </citation>
    <scope>NUCLEOTIDE SEQUENCE [LARGE SCALE GENOMIC DNA]</scope>
    <source>
        <strain evidence="6 7">DSM 23562</strain>
    </source>
</reference>
<name>A0A7W9STL3_ARMRO</name>
<dbReference type="InterPro" id="IPR004838">
    <property type="entry name" value="NHTrfase_class1_PyrdxlP-BS"/>
</dbReference>
<feature type="domain" description="Aminotransferase class I/classII large" evidence="5">
    <location>
        <begin position="31"/>
        <end position="367"/>
    </location>
</feature>
<evidence type="ECO:0000256" key="4">
    <source>
        <dbReference type="RuleBase" id="RU000481"/>
    </source>
</evidence>
<sequence length="390" mass="42641">MPQRASRLDLIPPYLFGEIARLKAKARAEGKDLIDFGIGDPDQPTPQPIIDKLYEFAQDPETHRYDESDQGDPGLTVAACQWFGNRYGVTLDPKSEIVLLIGSKEGLAHLCWAYINPGDVALIPDPNYTVPKVQTLLAGGVPYLMPLTAENNFVPDLTAIPSETAKKAKLLFLNYPHNPTGATAPLSFFEEAVRFAKEYDLLICNDCAYAEVGYNGYRPPSILQAEGAKDVAIETHSLSKTFNMTGWRIGFAVGNADAIASLNKMKSNIDSKQFSAISRAAGWALLNADNSETLALYDTRRKLLIDGLNSLGWNLPYPKAGFFVWIPVPEGHDSMSFSKLLLEKAGVLVIPGVGYGENGDKYVRMSLTIAGDKAGERVTEAIGRIREALK</sequence>
<protein>
    <recommendedName>
        <fullName evidence="4">Aminotransferase</fullName>
        <ecNumber evidence="4">2.6.1.-</ecNumber>
    </recommendedName>
</protein>
<dbReference type="EC" id="2.6.1.-" evidence="4"/>
<dbReference type="CDD" id="cd00609">
    <property type="entry name" value="AAT_like"/>
    <property type="match status" value="1"/>
</dbReference>
<dbReference type="Gene3D" id="3.40.640.10">
    <property type="entry name" value="Type I PLP-dependent aspartate aminotransferase-like (Major domain)"/>
    <property type="match status" value="1"/>
</dbReference>
<dbReference type="PANTHER" id="PTHR42832:SF3">
    <property type="entry name" value="L-GLUTAMINE--4-(METHYLSULFANYL)-2-OXOBUTANOATE AMINOTRANSFERASE"/>
    <property type="match status" value="1"/>
</dbReference>
<dbReference type="EMBL" id="JACHGW010000004">
    <property type="protein sequence ID" value="MBB6052610.1"/>
    <property type="molecule type" value="Genomic_DNA"/>
</dbReference>
<dbReference type="SUPFAM" id="SSF53383">
    <property type="entry name" value="PLP-dependent transferases"/>
    <property type="match status" value="1"/>
</dbReference>
<dbReference type="RefSeq" id="WP_184201960.1">
    <property type="nucleotide sequence ID" value="NZ_JACHGW010000004.1"/>
</dbReference>
<evidence type="ECO:0000256" key="3">
    <source>
        <dbReference type="ARBA" id="ARBA00022679"/>
    </source>
</evidence>
<comment type="caution">
    <text evidence="6">The sequence shown here is derived from an EMBL/GenBank/DDBJ whole genome shotgun (WGS) entry which is preliminary data.</text>
</comment>
<dbReference type="NCBIfam" id="NF006756">
    <property type="entry name" value="PRK09276.1"/>
    <property type="match status" value="1"/>
</dbReference>
<dbReference type="PROSITE" id="PS00105">
    <property type="entry name" value="AA_TRANSFER_CLASS_1"/>
    <property type="match status" value="1"/>
</dbReference>
<dbReference type="GO" id="GO:0030170">
    <property type="term" value="F:pyridoxal phosphate binding"/>
    <property type="evidence" value="ECO:0007669"/>
    <property type="project" value="InterPro"/>
</dbReference>
<dbReference type="InterPro" id="IPR004839">
    <property type="entry name" value="Aminotransferase_I/II_large"/>
</dbReference>
<keyword evidence="7" id="KW-1185">Reference proteome</keyword>
<evidence type="ECO:0000256" key="1">
    <source>
        <dbReference type="ARBA" id="ARBA00001933"/>
    </source>
</evidence>
<keyword evidence="2 4" id="KW-0032">Aminotransferase</keyword>
<dbReference type="Proteomes" id="UP000520814">
    <property type="component" value="Unassembled WGS sequence"/>
</dbReference>